<evidence type="ECO:0000313" key="6">
    <source>
        <dbReference type="Proteomes" id="UP001519345"/>
    </source>
</evidence>
<organism evidence="5 6">
    <name type="scientific">Virgibacillus natechei</name>
    <dbReference type="NCBI Taxonomy" id="1216297"/>
    <lineage>
        <taxon>Bacteria</taxon>
        <taxon>Bacillati</taxon>
        <taxon>Bacillota</taxon>
        <taxon>Bacilli</taxon>
        <taxon>Bacillales</taxon>
        <taxon>Bacillaceae</taxon>
        <taxon>Virgibacillus</taxon>
    </lineage>
</organism>
<accession>A0ABS4IEH4</accession>
<gene>
    <name evidence="5" type="ORF">J2Z83_000955</name>
</gene>
<dbReference type="Pfam" id="PF07261">
    <property type="entry name" value="DnaB_2"/>
    <property type="match status" value="1"/>
</dbReference>
<evidence type="ECO:0000313" key="5">
    <source>
        <dbReference type="EMBL" id="MBP1968861.1"/>
    </source>
</evidence>
<dbReference type="InterPro" id="IPR058660">
    <property type="entry name" value="WHD_DnaB"/>
</dbReference>
<comment type="similarity">
    <text evidence="1">Belongs to the DnaB/DnaD family.</text>
</comment>
<name>A0ABS4IEH4_9BACI</name>
<evidence type="ECO:0000256" key="2">
    <source>
        <dbReference type="SAM" id="MobiDB-lite"/>
    </source>
</evidence>
<feature type="domain" description="Replicative helicase loading/DNA remodeling protein DnaB N-terminal winged helix" evidence="4">
    <location>
        <begin position="10"/>
        <end position="234"/>
    </location>
</feature>
<dbReference type="RefSeq" id="WP_280953274.1">
    <property type="nucleotide sequence ID" value="NZ_CP110224.1"/>
</dbReference>
<reference evidence="5 6" key="1">
    <citation type="submission" date="2021-03" db="EMBL/GenBank/DDBJ databases">
        <title>Genomic Encyclopedia of Type Strains, Phase IV (KMG-IV): sequencing the most valuable type-strain genomes for metagenomic binning, comparative biology and taxonomic classification.</title>
        <authorList>
            <person name="Goeker M."/>
        </authorList>
    </citation>
    <scope>NUCLEOTIDE SEQUENCE [LARGE SCALE GENOMIC DNA]</scope>
    <source>
        <strain evidence="5 6">DSM 25609</strain>
    </source>
</reference>
<dbReference type="InterPro" id="IPR006343">
    <property type="entry name" value="DnaB/C_C"/>
</dbReference>
<comment type="caution">
    <text evidence="5">The sequence shown here is derived from an EMBL/GenBank/DDBJ whole genome shotgun (WGS) entry which is preliminary data.</text>
</comment>
<dbReference type="Pfam" id="PF25888">
    <property type="entry name" value="WHD_DnaB"/>
    <property type="match status" value="1"/>
</dbReference>
<feature type="compositionally biased region" description="Basic and acidic residues" evidence="2">
    <location>
        <begin position="409"/>
        <end position="430"/>
    </location>
</feature>
<feature type="region of interest" description="Disordered" evidence="2">
    <location>
        <begin position="406"/>
        <end position="430"/>
    </location>
</feature>
<evidence type="ECO:0000259" key="4">
    <source>
        <dbReference type="Pfam" id="PF25888"/>
    </source>
</evidence>
<dbReference type="Proteomes" id="UP001519345">
    <property type="component" value="Unassembled WGS sequence"/>
</dbReference>
<proteinExistence type="inferred from homology"/>
<sequence length="454" mass="52521">MMQYIGKILPIEGYYVIVKEYLPVDYAKSLTHLYQPLIGMQAVTLYQTLLHEIELQRETVPQTHHTLMNYLNLPLDEIYQARLKLEGIGLLKTFKNNEETTNMYTYELQSPFAPTEFFKDAMLAQLLYHHIGERSFKGLKDHYVIVPNQQMGTNITASFNDVFQTFKPSFEAVESQPADEEAPEIREDKIDFSWMELMLKQRIIPVNKVLTAQNKKVISQMMQLYDLAAYEIEKAVLWALTAENKLDLDEFKTACHDLFKAKHNEVPIQLKNKAETTPEQQPTDYKPETKEEQLIHELELITPKQLLEDLSSGNHASEQDMKVIRGVMTSQGLPSPVMNVLIHYVLLQSNMKLSKAYLEKIASHWSRANLKSAKEAMAFAKKEQESHQKATKPRSNYRKPVSNEIVPDWFKERNNTKKKEAKKQPSIDLAKEKKEIADMLNQYSSSNKNNHIQG</sequence>
<evidence type="ECO:0000256" key="1">
    <source>
        <dbReference type="ARBA" id="ARBA00093462"/>
    </source>
</evidence>
<dbReference type="EMBL" id="JAGGKX010000003">
    <property type="protein sequence ID" value="MBP1968861.1"/>
    <property type="molecule type" value="Genomic_DNA"/>
</dbReference>
<feature type="domain" description="DnaB/C C-terminal" evidence="3">
    <location>
        <begin position="313"/>
        <end position="378"/>
    </location>
</feature>
<protein>
    <submittedName>
        <fullName evidence="5">Replication initiation and membrane attachment protein</fullName>
    </submittedName>
</protein>
<keyword evidence="6" id="KW-1185">Reference proteome</keyword>
<evidence type="ECO:0000259" key="3">
    <source>
        <dbReference type="Pfam" id="PF07261"/>
    </source>
</evidence>